<dbReference type="InterPro" id="IPR036047">
    <property type="entry name" value="F-box-like_dom_sf"/>
</dbReference>
<dbReference type="AlphaFoldDB" id="A0A2Z6SQK4"/>
<dbReference type="Pfam" id="PF12937">
    <property type="entry name" value="F-box-like"/>
    <property type="match status" value="1"/>
</dbReference>
<protein>
    <recommendedName>
        <fullName evidence="1">F-box domain-containing protein</fullName>
    </recommendedName>
</protein>
<dbReference type="SUPFAM" id="SSF52047">
    <property type="entry name" value="RNI-like"/>
    <property type="match status" value="1"/>
</dbReference>
<evidence type="ECO:0000259" key="1">
    <source>
        <dbReference type="Pfam" id="PF12937"/>
    </source>
</evidence>
<comment type="caution">
    <text evidence="2">The sequence shown here is derived from an EMBL/GenBank/DDBJ whole genome shotgun (WGS) entry which is preliminary data.</text>
</comment>
<dbReference type="CDD" id="cd09917">
    <property type="entry name" value="F-box_SF"/>
    <property type="match status" value="1"/>
</dbReference>
<accession>A0A2Z6SQK4</accession>
<reference evidence="3" key="2">
    <citation type="submission" date="2019-10" db="EMBL/GenBank/DDBJ databases">
        <title>Conservation and host-specific expression of non-tandemly repeated heterogenous ribosome RNA gene in arbuscular mycorrhizal fungi.</title>
        <authorList>
            <person name="Maeda T."/>
            <person name="Kobayashi Y."/>
            <person name="Nakagawa T."/>
            <person name="Ezawa T."/>
            <person name="Yamaguchi K."/>
            <person name="Bino T."/>
            <person name="Nishimoto Y."/>
            <person name="Shigenobu S."/>
            <person name="Kawaguchi M."/>
        </authorList>
    </citation>
    <scope>NUCLEOTIDE SEQUENCE</scope>
    <source>
        <strain evidence="3">HR1</strain>
    </source>
</reference>
<evidence type="ECO:0000313" key="3">
    <source>
        <dbReference type="EMBL" id="GES82871.1"/>
    </source>
</evidence>
<dbReference type="Gene3D" id="3.80.10.10">
    <property type="entry name" value="Ribonuclease Inhibitor"/>
    <property type="match status" value="1"/>
</dbReference>
<sequence>MLEERTELSSLPTESLCEIFQYLDDDIRTLYSCLQVNRFWCKQIVTILWQNPMPNTYTSINLGVFINSFEEEVKLELEQNHDINIKEMIKPLFNYEKYLKVLNLRGVRHAVFYWLKNYRLSKNPFFDECINFNQNSTIDIIERSLMKLILKNSYRIDHLILDLSRRYDDILEVEIFANENYTGIRNITKFSFVNNTSEICYNNIKNLLEILPTLCKKIDIFKFYNLIYLHDEYESRLIKFIQNQHHLTSFDLSKGYINISRMIMALKYQAASLKSLKFNKISFIDVSYFSFNHLINLEYLEIEGTYPIEFILFPLSKANLKLKSFMAKFIEIDYNLKESILKSSMNTLEELYLEIYIPRIIGKSPLCHICPNLTHLSIALCIFDKIYDHIIIFLNYINNLKNLSHLLIEFSCTSNNEILDNFIKINLPNLKYFSFKFNDYSFISLKRWVKYFFNDIYFNKLIFYYKDCYLNIEQINLLNNFYIKNKKNNFSLICSNYFKFVAIKNKDTNMGSIE</sequence>
<dbReference type="SUPFAM" id="SSF81383">
    <property type="entry name" value="F-box domain"/>
    <property type="match status" value="1"/>
</dbReference>
<dbReference type="Proteomes" id="UP000615446">
    <property type="component" value="Unassembled WGS sequence"/>
</dbReference>
<evidence type="ECO:0000313" key="2">
    <source>
        <dbReference type="EMBL" id="GBC10129.1"/>
    </source>
</evidence>
<name>A0A2Z6SQK4_9GLOM</name>
<proteinExistence type="predicted"/>
<dbReference type="EMBL" id="BEXD01004355">
    <property type="protein sequence ID" value="GBC10129.1"/>
    <property type="molecule type" value="Genomic_DNA"/>
</dbReference>
<dbReference type="Proteomes" id="UP000247702">
    <property type="component" value="Unassembled WGS sequence"/>
</dbReference>
<dbReference type="InterPro" id="IPR032675">
    <property type="entry name" value="LRR_dom_sf"/>
</dbReference>
<gene>
    <name evidence="3" type="ORF">RCL2_001005400</name>
    <name evidence="2" type="ORF">RclHR1_09360007</name>
</gene>
<dbReference type="Gene3D" id="1.20.1280.50">
    <property type="match status" value="1"/>
</dbReference>
<evidence type="ECO:0000313" key="4">
    <source>
        <dbReference type="Proteomes" id="UP000247702"/>
    </source>
</evidence>
<organism evidence="2 4">
    <name type="scientific">Rhizophagus clarus</name>
    <dbReference type="NCBI Taxonomy" id="94130"/>
    <lineage>
        <taxon>Eukaryota</taxon>
        <taxon>Fungi</taxon>
        <taxon>Fungi incertae sedis</taxon>
        <taxon>Mucoromycota</taxon>
        <taxon>Glomeromycotina</taxon>
        <taxon>Glomeromycetes</taxon>
        <taxon>Glomerales</taxon>
        <taxon>Glomeraceae</taxon>
        <taxon>Rhizophagus</taxon>
    </lineage>
</organism>
<dbReference type="OrthoDB" id="2348107at2759"/>
<reference evidence="2 4" key="1">
    <citation type="submission" date="2017-11" db="EMBL/GenBank/DDBJ databases">
        <title>The genome of Rhizophagus clarus HR1 reveals common genetic basis of auxotrophy among arbuscular mycorrhizal fungi.</title>
        <authorList>
            <person name="Kobayashi Y."/>
        </authorList>
    </citation>
    <scope>NUCLEOTIDE SEQUENCE [LARGE SCALE GENOMIC DNA]</scope>
    <source>
        <strain evidence="2 4">HR1</strain>
    </source>
</reference>
<dbReference type="EMBL" id="BLAL01000063">
    <property type="protein sequence ID" value="GES82871.1"/>
    <property type="molecule type" value="Genomic_DNA"/>
</dbReference>
<feature type="domain" description="F-box" evidence="1">
    <location>
        <begin position="8"/>
        <end position="52"/>
    </location>
</feature>
<dbReference type="InterPro" id="IPR001810">
    <property type="entry name" value="F-box_dom"/>
</dbReference>
<keyword evidence="4" id="KW-1185">Reference proteome</keyword>